<dbReference type="GO" id="GO:0004175">
    <property type="term" value="F:endopeptidase activity"/>
    <property type="evidence" value="ECO:0007669"/>
    <property type="project" value="Ensembl"/>
</dbReference>
<evidence type="ECO:0000256" key="5">
    <source>
        <dbReference type="ARBA" id="ARBA00022964"/>
    </source>
</evidence>
<keyword evidence="8" id="KW-0805">Transcription regulation</keyword>
<evidence type="ECO:0000256" key="4">
    <source>
        <dbReference type="ARBA" id="ARBA00022853"/>
    </source>
</evidence>
<evidence type="ECO:0000256" key="11">
    <source>
        <dbReference type="ARBA" id="ARBA00023242"/>
    </source>
</evidence>
<dbReference type="Ensembl" id="ENSLLTT00000018442.1">
    <property type="protein sequence ID" value="ENSLLTP00000017784.1"/>
    <property type="gene ID" value="ENSLLTG00000013481.1"/>
</dbReference>
<dbReference type="GO" id="GO:0046872">
    <property type="term" value="F:metal ion binding"/>
    <property type="evidence" value="ECO:0007669"/>
    <property type="project" value="UniProtKB-KW"/>
</dbReference>
<comment type="subcellular location">
    <subcellularLocation>
        <location evidence="2">Nucleus</location>
    </subcellularLocation>
</comment>
<keyword evidence="5" id="KW-0223">Dioxygenase</keyword>
<evidence type="ECO:0000256" key="6">
    <source>
        <dbReference type="ARBA" id="ARBA00023002"/>
    </source>
</evidence>
<dbReference type="PROSITE" id="PS51184">
    <property type="entry name" value="JMJC"/>
    <property type="match status" value="1"/>
</dbReference>
<gene>
    <name evidence="16" type="primary">KDM8</name>
</gene>
<dbReference type="Proteomes" id="UP000694406">
    <property type="component" value="Unplaced"/>
</dbReference>
<dbReference type="GO" id="GO:0045893">
    <property type="term" value="P:positive regulation of DNA-templated transcription"/>
    <property type="evidence" value="ECO:0007669"/>
    <property type="project" value="Ensembl"/>
</dbReference>
<dbReference type="Pfam" id="PF24472">
    <property type="entry name" value="ARM_KDM8_N"/>
    <property type="match status" value="1"/>
</dbReference>
<dbReference type="GO" id="GO:0005829">
    <property type="term" value="C:cytosol"/>
    <property type="evidence" value="ECO:0007669"/>
    <property type="project" value="Ensembl"/>
</dbReference>
<reference evidence="16" key="1">
    <citation type="submission" date="2025-08" db="UniProtKB">
        <authorList>
            <consortium name="Ensembl"/>
        </authorList>
    </citation>
    <scope>IDENTIFICATION</scope>
</reference>
<evidence type="ECO:0000313" key="17">
    <source>
        <dbReference type="Proteomes" id="UP000694406"/>
    </source>
</evidence>
<name>A0A8C5SGP8_LATLA</name>
<feature type="domain" description="JmjC" evidence="15">
    <location>
        <begin position="267"/>
        <end position="412"/>
    </location>
</feature>
<keyword evidence="17" id="KW-1185">Reference proteome</keyword>
<proteinExistence type="predicted"/>
<organism evidence="16 17">
    <name type="scientific">Laticauda laticaudata</name>
    <name type="common">Blue-ringed sea krait</name>
    <name type="synonym">Blue-lipped sea krait</name>
    <dbReference type="NCBI Taxonomy" id="8630"/>
    <lineage>
        <taxon>Eukaryota</taxon>
        <taxon>Metazoa</taxon>
        <taxon>Chordata</taxon>
        <taxon>Craniata</taxon>
        <taxon>Vertebrata</taxon>
        <taxon>Euteleostomi</taxon>
        <taxon>Lepidosauria</taxon>
        <taxon>Squamata</taxon>
        <taxon>Bifurcata</taxon>
        <taxon>Unidentata</taxon>
        <taxon>Episquamata</taxon>
        <taxon>Toxicofera</taxon>
        <taxon>Serpentes</taxon>
        <taxon>Colubroidea</taxon>
        <taxon>Elapidae</taxon>
        <taxon>Laticaudinae</taxon>
        <taxon>Laticauda</taxon>
    </lineage>
</organism>
<evidence type="ECO:0000256" key="3">
    <source>
        <dbReference type="ARBA" id="ARBA00022723"/>
    </source>
</evidence>
<keyword evidence="3" id="KW-0479">Metal-binding</keyword>
<dbReference type="GO" id="GO:0005654">
    <property type="term" value="C:nucleoplasm"/>
    <property type="evidence" value="ECO:0007669"/>
    <property type="project" value="Ensembl"/>
</dbReference>
<dbReference type="GO" id="GO:0051864">
    <property type="term" value="F:histone H3K36 demethylase activity"/>
    <property type="evidence" value="ECO:0007669"/>
    <property type="project" value="Ensembl"/>
</dbReference>
<keyword evidence="12" id="KW-0131">Cell cycle</keyword>
<keyword evidence="4" id="KW-0156">Chromatin regulator</keyword>
<dbReference type="FunFam" id="2.60.120.650:FF:000019">
    <property type="entry name" value="Bifunctional peptidase and arginyl-hydroxylase JMJD5"/>
    <property type="match status" value="1"/>
</dbReference>
<keyword evidence="6" id="KW-0560">Oxidoreductase</keyword>
<dbReference type="SUPFAM" id="SSF51197">
    <property type="entry name" value="Clavaminate synthase-like"/>
    <property type="match status" value="1"/>
</dbReference>
<evidence type="ECO:0000256" key="2">
    <source>
        <dbReference type="ARBA" id="ARBA00004123"/>
    </source>
</evidence>
<feature type="region of interest" description="Disordered" evidence="14">
    <location>
        <begin position="31"/>
        <end position="57"/>
    </location>
</feature>
<dbReference type="AlphaFoldDB" id="A0A8C5SGP8"/>
<evidence type="ECO:0000256" key="8">
    <source>
        <dbReference type="ARBA" id="ARBA00023015"/>
    </source>
</evidence>
<dbReference type="GO" id="GO:0003682">
    <property type="term" value="F:chromatin binding"/>
    <property type="evidence" value="ECO:0007669"/>
    <property type="project" value="Ensembl"/>
</dbReference>
<dbReference type="GO" id="GO:0048511">
    <property type="term" value="P:rhythmic process"/>
    <property type="evidence" value="ECO:0007669"/>
    <property type="project" value="UniProtKB-KW"/>
</dbReference>
<dbReference type="PANTHER" id="PTHR12461:SF106">
    <property type="entry name" value="BIFUNCTIONAL PEPTIDASE AND ARGINYL-HYDROXYLASE JMJD5"/>
    <property type="match status" value="1"/>
</dbReference>
<evidence type="ECO:0000256" key="10">
    <source>
        <dbReference type="ARBA" id="ARBA00023163"/>
    </source>
</evidence>
<reference evidence="16" key="2">
    <citation type="submission" date="2025-09" db="UniProtKB">
        <authorList>
            <consortium name="Ensembl"/>
        </authorList>
    </citation>
    <scope>IDENTIFICATION</scope>
</reference>
<evidence type="ECO:0000256" key="1">
    <source>
        <dbReference type="ARBA" id="ARBA00001954"/>
    </source>
</evidence>
<dbReference type="InterPro" id="IPR003347">
    <property type="entry name" value="JmjC_dom"/>
</dbReference>
<dbReference type="GeneTree" id="ENSGT00940000158074"/>
<dbReference type="PANTHER" id="PTHR12461">
    <property type="entry name" value="HYPOXIA-INDUCIBLE FACTOR 1 ALPHA INHIBITOR-RELATED"/>
    <property type="match status" value="1"/>
</dbReference>
<dbReference type="InterPro" id="IPR056520">
    <property type="entry name" value="ARM_KDM8_N"/>
</dbReference>
<evidence type="ECO:0000259" key="15">
    <source>
        <dbReference type="PROSITE" id="PS51184"/>
    </source>
</evidence>
<comment type="cofactor">
    <cofactor evidence="1">
        <name>Fe(2+)</name>
        <dbReference type="ChEBI" id="CHEBI:29033"/>
    </cofactor>
</comment>
<evidence type="ECO:0000256" key="7">
    <source>
        <dbReference type="ARBA" id="ARBA00023004"/>
    </source>
</evidence>
<dbReference type="GO" id="GO:0004177">
    <property type="term" value="F:aminopeptidase activity"/>
    <property type="evidence" value="ECO:0007669"/>
    <property type="project" value="Ensembl"/>
</dbReference>
<feature type="compositionally biased region" description="Gly residues" evidence="14">
    <location>
        <begin position="32"/>
        <end position="54"/>
    </location>
</feature>
<dbReference type="GO" id="GO:0106157">
    <property type="term" value="F:peptidyl-arginine 3-dioxygenase activity"/>
    <property type="evidence" value="ECO:0007669"/>
    <property type="project" value="Ensembl"/>
</dbReference>
<keyword evidence="10" id="KW-0804">Transcription</keyword>
<dbReference type="Pfam" id="PF13621">
    <property type="entry name" value="Cupin_8"/>
    <property type="match status" value="1"/>
</dbReference>
<evidence type="ECO:0000256" key="9">
    <source>
        <dbReference type="ARBA" id="ARBA00023108"/>
    </source>
</evidence>
<dbReference type="SMART" id="SM00558">
    <property type="entry name" value="JmjC"/>
    <property type="match status" value="1"/>
</dbReference>
<keyword evidence="9" id="KW-0090">Biological rhythms</keyword>
<protein>
    <recommendedName>
        <fullName evidence="13">JmjC domain-containing protein 5</fullName>
    </recommendedName>
</protein>
<dbReference type="GO" id="GO:0045892">
    <property type="term" value="P:negative regulation of DNA-templated transcription"/>
    <property type="evidence" value="ECO:0007669"/>
    <property type="project" value="Ensembl"/>
</dbReference>
<sequence length="412" mass="45672">MSEEGAAWAAVEPAEVLRAARPGQAWARAKWAGGGGAAERGGGAAAPGRGAGAGGRRRREACLTGGRRLPPCLRAAERLGDWAWERLQEGPWHRVGRAWRRLFAHACLLRALCLCRARGPCAEALRACDLGLLLGTPGPELARLAALLQRLLPAPEGPPGKPRSERPPGRAEAAVAARVPVSRARRPSLQRFRERFLLPGAPLVLEGVVDHWPCLRKWSVDYLLQLAGNRTVPVELGARYTDQDWSQSLMTVAEFVGGFVRQENPNGYLAQHQLFEQIPELKEDIGIPDYCCLGKNDEEEITINAWFGPSGTISPLHQDPQQNFLVQVMGRKYIRLFSPDQSEKLYPHEGHLLHNTSQVDVEDPDFVKFPKFKEAAFQDCILSPGEVLFIPASYWHYVRALDTSFSVSFWWS</sequence>
<dbReference type="Gene3D" id="2.60.120.650">
    <property type="entry name" value="Cupin"/>
    <property type="match status" value="1"/>
</dbReference>
<evidence type="ECO:0000256" key="13">
    <source>
        <dbReference type="ARBA" id="ARBA00049800"/>
    </source>
</evidence>
<accession>A0A8C5SGP8</accession>
<dbReference type="GO" id="GO:0031648">
    <property type="term" value="P:protein destabilization"/>
    <property type="evidence" value="ECO:0007669"/>
    <property type="project" value="Ensembl"/>
</dbReference>
<dbReference type="InterPro" id="IPR041667">
    <property type="entry name" value="Cupin_8"/>
</dbReference>
<dbReference type="GO" id="GO:0000086">
    <property type="term" value="P:G2/M transition of mitotic cell cycle"/>
    <property type="evidence" value="ECO:0007669"/>
    <property type="project" value="Ensembl"/>
</dbReference>
<keyword evidence="11" id="KW-0539">Nucleus</keyword>
<evidence type="ECO:0000313" key="16">
    <source>
        <dbReference type="Ensembl" id="ENSLLTP00000017784.1"/>
    </source>
</evidence>
<evidence type="ECO:0000256" key="12">
    <source>
        <dbReference type="ARBA" id="ARBA00023306"/>
    </source>
</evidence>
<evidence type="ECO:0000256" key="14">
    <source>
        <dbReference type="SAM" id="MobiDB-lite"/>
    </source>
</evidence>
<keyword evidence="7" id="KW-0408">Iron</keyword>